<dbReference type="SMART" id="SM00664">
    <property type="entry name" value="DoH"/>
    <property type="match status" value="1"/>
</dbReference>
<feature type="chain" id="PRO_5015498359" description="Cytochrome b561 and DOMON domain-containing protein" evidence="10">
    <location>
        <begin position="40"/>
        <end position="441"/>
    </location>
</feature>
<feature type="compositionally biased region" description="Gly residues" evidence="8">
    <location>
        <begin position="214"/>
        <end position="227"/>
    </location>
</feature>
<dbReference type="SMART" id="SM00665">
    <property type="entry name" value="B561"/>
    <property type="match status" value="1"/>
</dbReference>
<evidence type="ECO:0000256" key="3">
    <source>
        <dbReference type="ARBA" id="ARBA00022692"/>
    </source>
</evidence>
<evidence type="ECO:0000313" key="13">
    <source>
        <dbReference type="EMBL" id="PAN27093.1"/>
    </source>
</evidence>
<protein>
    <recommendedName>
        <fullName evidence="14">Cytochrome b561 and DOMON domain-containing protein</fullName>
    </recommendedName>
</protein>
<evidence type="ECO:0000256" key="5">
    <source>
        <dbReference type="ARBA" id="ARBA00022982"/>
    </source>
</evidence>
<evidence type="ECO:0000256" key="6">
    <source>
        <dbReference type="ARBA" id="ARBA00022989"/>
    </source>
</evidence>
<dbReference type="PANTHER" id="PTHR23130">
    <property type="entry name" value="CYTOCHROME B561 AND DOMON DOMAIN-CONTAINING PROTEIN"/>
    <property type="match status" value="1"/>
</dbReference>
<gene>
    <name evidence="13" type="ORF">PAHAL_5G058500</name>
</gene>
<evidence type="ECO:0000259" key="12">
    <source>
        <dbReference type="PROSITE" id="PS50939"/>
    </source>
</evidence>
<evidence type="ECO:0000259" key="11">
    <source>
        <dbReference type="PROSITE" id="PS50836"/>
    </source>
</evidence>
<evidence type="ECO:0000256" key="1">
    <source>
        <dbReference type="ARBA" id="ARBA00004370"/>
    </source>
</evidence>
<dbReference type="Gramene" id="PAN27093">
    <property type="protein sequence ID" value="PAN27093"/>
    <property type="gene ID" value="PAHAL_5G058500"/>
</dbReference>
<evidence type="ECO:0000256" key="2">
    <source>
        <dbReference type="ARBA" id="ARBA00022448"/>
    </source>
</evidence>
<evidence type="ECO:0000256" key="10">
    <source>
        <dbReference type="SAM" id="SignalP"/>
    </source>
</evidence>
<evidence type="ECO:0000256" key="7">
    <source>
        <dbReference type="ARBA" id="ARBA00023136"/>
    </source>
</evidence>
<feature type="compositionally biased region" description="Acidic residues" evidence="8">
    <location>
        <begin position="228"/>
        <end position="237"/>
    </location>
</feature>
<dbReference type="PROSITE" id="PS50836">
    <property type="entry name" value="DOMON"/>
    <property type="match status" value="1"/>
</dbReference>
<dbReference type="EMBL" id="CM008050">
    <property type="protein sequence ID" value="PAN27093.1"/>
    <property type="molecule type" value="Genomic_DNA"/>
</dbReference>
<dbReference type="PROSITE" id="PS50939">
    <property type="entry name" value="CYTOCHROME_B561"/>
    <property type="match status" value="1"/>
</dbReference>
<evidence type="ECO:0000256" key="8">
    <source>
        <dbReference type="SAM" id="MobiDB-lite"/>
    </source>
</evidence>
<dbReference type="Gene3D" id="1.20.120.1770">
    <property type="match status" value="1"/>
</dbReference>
<organism evidence="13">
    <name type="scientific">Panicum hallii</name>
    <dbReference type="NCBI Taxonomy" id="206008"/>
    <lineage>
        <taxon>Eukaryota</taxon>
        <taxon>Viridiplantae</taxon>
        <taxon>Streptophyta</taxon>
        <taxon>Embryophyta</taxon>
        <taxon>Tracheophyta</taxon>
        <taxon>Spermatophyta</taxon>
        <taxon>Magnoliopsida</taxon>
        <taxon>Liliopsida</taxon>
        <taxon>Poales</taxon>
        <taxon>Poaceae</taxon>
        <taxon>PACMAD clade</taxon>
        <taxon>Panicoideae</taxon>
        <taxon>Panicodae</taxon>
        <taxon>Paniceae</taxon>
        <taxon>Panicinae</taxon>
        <taxon>Panicum</taxon>
        <taxon>Panicum sect. Panicum</taxon>
    </lineage>
</organism>
<keyword evidence="3 9" id="KW-0812">Transmembrane</keyword>
<feature type="domain" description="Cytochrome b561" evidence="12">
    <location>
        <begin position="256"/>
        <end position="441"/>
    </location>
</feature>
<reference evidence="13" key="1">
    <citation type="submission" date="2018-04" db="EMBL/GenBank/DDBJ databases">
        <title>WGS assembly of Panicum hallii.</title>
        <authorList>
            <person name="Lovell J."/>
            <person name="Jenkins J."/>
            <person name="Lowry D."/>
            <person name="Mamidi S."/>
            <person name="Sreedasyam A."/>
            <person name="Weng X."/>
            <person name="Barry K."/>
            <person name="Bonette J."/>
            <person name="Campitelli B."/>
            <person name="Daum C."/>
            <person name="Gordon S."/>
            <person name="Gould B."/>
            <person name="Lipzen A."/>
            <person name="Macqueen A."/>
            <person name="Palacio-Mejia J."/>
            <person name="Plott C."/>
            <person name="Shakirov E."/>
            <person name="Shu S."/>
            <person name="Yoshinaga Y."/>
            <person name="Zane M."/>
            <person name="Rokhsar D."/>
            <person name="Grimwood J."/>
            <person name="Schmutz J."/>
            <person name="Juenger T."/>
        </authorList>
    </citation>
    <scope>NUCLEOTIDE SEQUENCE [LARGE SCALE GENOMIC DNA]</scope>
    <source>
        <strain evidence="13">FIL2</strain>
    </source>
</reference>
<proteinExistence type="predicted"/>
<evidence type="ECO:0008006" key="14">
    <source>
        <dbReference type="Google" id="ProtNLM"/>
    </source>
</evidence>
<accession>A0A2S3HP40</accession>
<dbReference type="InterPro" id="IPR005018">
    <property type="entry name" value="DOMON_domain"/>
</dbReference>
<feature type="transmembrane region" description="Helical" evidence="9">
    <location>
        <begin position="416"/>
        <end position="434"/>
    </location>
</feature>
<evidence type="ECO:0000256" key="9">
    <source>
        <dbReference type="SAM" id="Phobius"/>
    </source>
</evidence>
<dbReference type="CDD" id="cd09631">
    <property type="entry name" value="DOMON_DOH"/>
    <property type="match status" value="1"/>
</dbReference>
<dbReference type="InterPro" id="IPR045266">
    <property type="entry name" value="DOH_DOMON"/>
</dbReference>
<dbReference type="PANTHER" id="PTHR23130:SF154">
    <property type="entry name" value="OS01G0895200 PROTEIN"/>
    <property type="match status" value="1"/>
</dbReference>
<feature type="compositionally biased region" description="Basic and acidic residues" evidence="8">
    <location>
        <begin position="238"/>
        <end position="250"/>
    </location>
</feature>
<evidence type="ECO:0000256" key="4">
    <source>
        <dbReference type="ARBA" id="ARBA00022729"/>
    </source>
</evidence>
<sequence>MARITRAARHLTHQCTPRPLPVLVALCLVSSYLPSPVSSQSAADSCSNGLSLGSLVPFNTTGLTCFQAWPSQDFILRFGKAASGSNLWSFVLSAPDNGGYISVGFSPTGRMVGSSAVAGWVTAAGAGSARQYYLGGTSSRSCPPDQGKLALARGAAAPTIVSKGSRLYLAFQLAGQPLTDVVYAVGPSGSLPGSNGLLPQHQGMASGTISLSGGSSGGGSPATGGGDGDGDDDGEEGGEGKGKKSKRAGEDSGDDDDEGKGERRTSPASASSSGASGGGAFLSTKRRHGVLAVVGWGVLVPAGVALARFFKRLDPFWFYAHVAAQGLGSVVGVLAVVAGFRLDDDEGPVAAHKAIGVVVVVGAALQAMALLARPTKETKARRYWNWYHHNVGRAAVALGVANIFYGLSLASERQEWSYVYGVFVGIFAVVFLVLEEWRRRH</sequence>
<dbReference type="Proteomes" id="UP000243499">
    <property type="component" value="Chromosome 5"/>
</dbReference>
<dbReference type="GO" id="GO:0016020">
    <property type="term" value="C:membrane"/>
    <property type="evidence" value="ECO:0007669"/>
    <property type="project" value="UniProtKB-SubCell"/>
</dbReference>
<comment type="subcellular location">
    <subcellularLocation>
        <location evidence="1">Membrane</location>
    </subcellularLocation>
</comment>
<keyword evidence="6 9" id="KW-1133">Transmembrane helix</keyword>
<dbReference type="CDD" id="cd08760">
    <property type="entry name" value="Cyt_b561_FRRS1_like"/>
    <property type="match status" value="1"/>
</dbReference>
<keyword evidence="5" id="KW-0249">Electron transport</keyword>
<keyword evidence="7 9" id="KW-0472">Membrane</keyword>
<feature type="signal peptide" evidence="10">
    <location>
        <begin position="1"/>
        <end position="39"/>
    </location>
</feature>
<dbReference type="InterPro" id="IPR006593">
    <property type="entry name" value="Cyt_b561/ferric_Rdtase_TM"/>
</dbReference>
<feature type="transmembrane region" description="Helical" evidence="9">
    <location>
        <begin position="391"/>
        <end position="410"/>
    </location>
</feature>
<feature type="transmembrane region" description="Helical" evidence="9">
    <location>
        <begin position="350"/>
        <end position="371"/>
    </location>
</feature>
<feature type="domain" description="DOMON" evidence="11">
    <location>
        <begin position="72"/>
        <end position="186"/>
    </location>
</feature>
<keyword evidence="2" id="KW-0813">Transport</keyword>
<keyword evidence="4 10" id="KW-0732">Signal</keyword>
<dbReference type="AlphaFoldDB" id="A0A2S3HP40"/>
<feature type="transmembrane region" description="Helical" evidence="9">
    <location>
        <begin position="289"/>
        <end position="309"/>
    </location>
</feature>
<feature type="region of interest" description="Disordered" evidence="8">
    <location>
        <begin position="194"/>
        <end position="280"/>
    </location>
</feature>
<name>A0A2S3HP40_9POAL</name>
<feature type="transmembrane region" description="Helical" evidence="9">
    <location>
        <begin position="316"/>
        <end position="338"/>
    </location>
</feature>